<dbReference type="Pfam" id="PF04963">
    <property type="entry name" value="Sigma54_CBD"/>
    <property type="match status" value="1"/>
</dbReference>
<evidence type="ECO:0000313" key="12">
    <source>
        <dbReference type="EMBL" id="CAF1442976.1"/>
    </source>
</evidence>
<keyword evidence="2" id="KW-0240">DNA-directed RNA polymerase</keyword>
<feature type="compositionally biased region" description="Acidic residues" evidence="9">
    <location>
        <begin position="40"/>
        <end position="58"/>
    </location>
</feature>
<evidence type="ECO:0000256" key="7">
    <source>
        <dbReference type="ARBA" id="ARBA00023125"/>
    </source>
</evidence>
<evidence type="ECO:0000259" key="11">
    <source>
        <dbReference type="Pfam" id="PF04963"/>
    </source>
</evidence>
<dbReference type="Gene3D" id="1.10.10.1330">
    <property type="entry name" value="RNA polymerase sigma-54 factor, core-binding domain"/>
    <property type="match status" value="1"/>
</dbReference>
<dbReference type="EMBL" id="CAJOBB010003203">
    <property type="protein sequence ID" value="CAF4026851.1"/>
    <property type="molecule type" value="Genomic_DNA"/>
</dbReference>
<dbReference type="Gene3D" id="1.10.10.60">
    <property type="entry name" value="Homeodomain-like"/>
    <property type="match status" value="1"/>
</dbReference>
<reference evidence="12" key="1">
    <citation type="submission" date="2021-02" db="EMBL/GenBank/DDBJ databases">
        <authorList>
            <person name="Nowell W R."/>
        </authorList>
    </citation>
    <scope>NUCLEOTIDE SEQUENCE</scope>
</reference>
<evidence type="ECO:0000313" key="14">
    <source>
        <dbReference type="Proteomes" id="UP000663860"/>
    </source>
</evidence>
<comment type="caution">
    <text evidence="12">The sequence shown here is derived from an EMBL/GenBank/DDBJ whole genome shotgun (WGS) entry which is preliminary data.</text>
</comment>
<sequence length="494" mass="56881">MALSQSLQQKLLQRLSPQQIQLMKLLQIPTANLDERIKEELEENPALEVTEEGQDDGFEDNHQDDVAGNEEEEYDGSEDEYENIDISDYVSDGDDEVADYKLRDDNYGDSDEQKTVPLRVETTLHDMLHDQLGMLSLDERRFKIAEQIVGSVDDDGYLRRELTSIVDDLAFRQNIDSSEVEIEELIKLIQQFDPAGVAARDLQECLMLQLTRQQAEGREVVLAVKVVEKYFDEFTKKHYEKIQRGLNIGDDELREVINLILKLNPRPGGNVGEINKAESYIIPDFFILNNAGKLELTLNSKNAPDLRISEGYRDMLKEYDRGQKKDKRQKEAVLFIKQKIDSAKWFIDMIKQRQNTLLSTMGAIMHYQKDFFLTGDETSLKPMILKDIAEITGLDISTVSRVANSKFVQTEFGTYRLKFFFSESLSTDSGEEVSTREVKKILSDLVEAENKKKPLSDERLTELLQEKGYNIARRTVAKYREQLNIPVARLRKEL</sequence>
<dbReference type="Proteomes" id="UP000663860">
    <property type="component" value="Unassembled WGS sequence"/>
</dbReference>
<evidence type="ECO:0000256" key="4">
    <source>
        <dbReference type="ARBA" id="ARBA00022695"/>
    </source>
</evidence>
<evidence type="ECO:0000256" key="6">
    <source>
        <dbReference type="ARBA" id="ARBA00023082"/>
    </source>
</evidence>
<evidence type="ECO:0000256" key="5">
    <source>
        <dbReference type="ARBA" id="ARBA00023015"/>
    </source>
</evidence>
<dbReference type="Pfam" id="PF00309">
    <property type="entry name" value="Sigma54_AID"/>
    <property type="match status" value="1"/>
</dbReference>
<evidence type="ECO:0008006" key="15">
    <source>
        <dbReference type="Google" id="ProtNLM"/>
    </source>
</evidence>
<evidence type="ECO:0000256" key="8">
    <source>
        <dbReference type="ARBA" id="ARBA00023163"/>
    </source>
</evidence>
<name>A0A815NU44_9BILA</name>
<dbReference type="InterPro" id="IPR038709">
    <property type="entry name" value="RpoN_core-bd_sf"/>
</dbReference>
<dbReference type="GO" id="GO:0016987">
    <property type="term" value="F:sigma factor activity"/>
    <property type="evidence" value="ECO:0007669"/>
    <property type="project" value="UniProtKB-KW"/>
</dbReference>
<dbReference type="Pfam" id="PF04552">
    <property type="entry name" value="Sigma54_DBD"/>
    <property type="match status" value="1"/>
</dbReference>
<dbReference type="GO" id="GO:0016779">
    <property type="term" value="F:nucleotidyltransferase activity"/>
    <property type="evidence" value="ECO:0007669"/>
    <property type="project" value="UniProtKB-KW"/>
</dbReference>
<feature type="compositionally biased region" description="Acidic residues" evidence="9">
    <location>
        <begin position="67"/>
        <end position="79"/>
    </location>
</feature>
<feature type="domain" description="RNA polymerase sigma factor 54 core-binding" evidence="11">
    <location>
        <begin position="121"/>
        <end position="312"/>
    </location>
</feature>
<evidence type="ECO:0000313" key="13">
    <source>
        <dbReference type="EMBL" id="CAF4026851.1"/>
    </source>
</evidence>
<dbReference type="GO" id="GO:0000428">
    <property type="term" value="C:DNA-directed RNA polymerase complex"/>
    <property type="evidence" value="ECO:0007669"/>
    <property type="project" value="UniProtKB-KW"/>
</dbReference>
<evidence type="ECO:0000259" key="10">
    <source>
        <dbReference type="Pfam" id="PF04552"/>
    </source>
</evidence>
<feature type="domain" description="RNA polymerase sigma factor 54 DNA-binding" evidence="10">
    <location>
        <begin position="335"/>
        <end position="492"/>
    </location>
</feature>
<dbReference type="GO" id="GO:0003677">
    <property type="term" value="F:DNA binding"/>
    <property type="evidence" value="ECO:0007669"/>
    <property type="project" value="UniProtKB-KW"/>
</dbReference>
<keyword evidence="5" id="KW-0805">Transcription regulation</keyword>
<dbReference type="InterPro" id="IPR000394">
    <property type="entry name" value="RNA_pol_sigma_54"/>
</dbReference>
<evidence type="ECO:0000256" key="2">
    <source>
        <dbReference type="ARBA" id="ARBA00022478"/>
    </source>
</evidence>
<dbReference type="NCBIfam" id="TIGR02395">
    <property type="entry name" value="rpoN_sigma"/>
    <property type="match status" value="1"/>
</dbReference>
<dbReference type="InterPro" id="IPR007634">
    <property type="entry name" value="RNA_pol_sigma_54_DNA-bd"/>
</dbReference>
<dbReference type="GO" id="GO:0006352">
    <property type="term" value="P:DNA-templated transcription initiation"/>
    <property type="evidence" value="ECO:0007669"/>
    <property type="project" value="InterPro"/>
</dbReference>
<dbReference type="PIRSF" id="PIRSF000774">
    <property type="entry name" value="RpoN"/>
    <property type="match status" value="1"/>
</dbReference>
<keyword evidence="6" id="KW-0731">Sigma factor</keyword>
<dbReference type="PRINTS" id="PR00045">
    <property type="entry name" value="SIGMA54FCT"/>
</dbReference>
<organism evidence="12 14">
    <name type="scientific">Adineta steineri</name>
    <dbReference type="NCBI Taxonomy" id="433720"/>
    <lineage>
        <taxon>Eukaryota</taxon>
        <taxon>Metazoa</taxon>
        <taxon>Spiralia</taxon>
        <taxon>Gnathifera</taxon>
        <taxon>Rotifera</taxon>
        <taxon>Eurotatoria</taxon>
        <taxon>Bdelloidea</taxon>
        <taxon>Adinetida</taxon>
        <taxon>Adinetidae</taxon>
        <taxon>Adineta</taxon>
    </lineage>
</organism>
<evidence type="ECO:0000256" key="3">
    <source>
        <dbReference type="ARBA" id="ARBA00022679"/>
    </source>
</evidence>
<feature type="region of interest" description="Disordered" evidence="9">
    <location>
        <begin position="36"/>
        <end position="79"/>
    </location>
</feature>
<protein>
    <recommendedName>
        <fullName evidence="15">RNA polymerase sigma-54 factor</fullName>
    </recommendedName>
</protein>
<dbReference type="Proteomes" id="UP000663868">
    <property type="component" value="Unassembled WGS sequence"/>
</dbReference>
<keyword evidence="7" id="KW-0238">DNA-binding</keyword>
<dbReference type="GO" id="GO:0001216">
    <property type="term" value="F:DNA-binding transcription activator activity"/>
    <property type="evidence" value="ECO:0007669"/>
    <property type="project" value="InterPro"/>
</dbReference>
<dbReference type="PANTHER" id="PTHR32248">
    <property type="entry name" value="RNA POLYMERASE SIGMA-54 FACTOR"/>
    <property type="match status" value="1"/>
</dbReference>
<dbReference type="InterPro" id="IPR007046">
    <property type="entry name" value="RNA_pol_sigma_54_core-bd"/>
</dbReference>
<dbReference type="PANTHER" id="PTHR32248:SF4">
    <property type="entry name" value="RNA POLYMERASE SIGMA-54 FACTOR"/>
    <property type="match status" value="1"/>
</dbReference>
<evidence type="ECO:0000256" key="1">
    <source>
        <dbReference type="ARBA" id="ARBA00008798"/>
    </source>
</evidence>
<evidence type="ECO:0000256" key="9">
    <source>
        <dbReference type="SAM" id="MobiDB-lite"/>
    </source>
</evidence>
<dbReference type="PROSITE" id="PS00718">
    <property type="entry name" value="SIGMA54_2"/>
    <property type="match status" value="1"/>
</dbReference>
<accession>A0A815NU44</accession>
<keyword evidence="3" id="KW-0808">Transferase</keyword>
<keyword evidence="4" id="KW-0548">Nucleotidyltransferase</keyword>
<dbReference type="PROSITE" id="PS50044">
    <property type="entry name" value="SIGMA54_3"/>
    <property type="match status" value="1"/>
</dbReference>
<dbReference type="EMBL" id="CAJNOE010001682">
    <property type="protein sequence ID" value="CAF1442976.1"/>
    <property type="molecule type" value="Genomic_DNA"/>
</dbReference>
<comment type="similarity">
    <text evidence="1">Belongs to the sigma-54 factor family.</text>
</comment>
<dbReference type="AlphaFoldDB" id="A0A815NU44"/>
<keyword evidence="8" id="KW-0804">Transcription</keyword>
<gene>
    <name evidence="12" type="ORF">IZO911_LOCUS41910</name>
    <name evidence="13" type="ORF">KXQ929_LOCUS30032</name>
</gene>
<proteinExistence type="inferred from homology"/>